<dbReference type="Proteomes" id="UP000186583">
    <property type="component" value="Unassembled WGS sequence"/>
</dbReference>
<keyword evidence="1" id="KW-0472">Membrane</keyword>
<name>A0A1Q8S266_9PEZI</name>
<evidence type="ECO:0000256" key="1">
    <source>
        <dbReference type="SAM" id="Phobius"/>
    </source>
</evidence>
<feature type="transmembrane region" description="Helical" evidence="1">
    <location>
        <begin position="163"/>
        <end position="184"/>
    </location>
</feature>
<keyword evidence="1" id="KW-1133">Transmembrane helix</keyword>
<proteinExistence type="predicted"/>
<keyword evidence="1" id="KW-0812">Transmembrane</keyword>
<comment type="caution">
    <text evidence="2">The sequence shown here is derived from an EMBL/GenBank/DDBJ whole genome shotgun (WGS) entry which is preliminary data.</text>
</comment>
<dbReference type="EMBL" id="MPGH01000035">
    <property type="protein sequence ID" value="OLN95524.1"/>
    <property type="molecule type" value="Genomic_DNA"/>
</dbReference>
<evidence type="ECO:0000313" key="2">
    <source>
        <dbReference type="EMBL" id="OLN95524.1"/>
    </source>
</evidence>
<organism evidence="2 3">
    <name type="scientific">Colletotrichum chlorophyti</name>
    <dbReference type="NCBI Taxonomy" id="708187"/>
    <lineage>
        <taxon>Eukaryota</taxon>
        <taxon>Fungi</taxon>
        <taxon>Dikarya</taxon>
        <taxon>Ascomycota</taxon>
        <taxon>Pezizomycotina</taxon>
        <taxon>Sordariomycetes</taxon>
        <taxon>Hypocreomycetidae</taxon>
        <taxon>Glomerellales</taxon>
        <taxon>Glomerellaceae</taxon>
        <taxon>Colletotrichum</taxon>
    </lineage>
</organism>
<dbReference type="AlphaFoldDB" id="A0A1Q8S266"/>
<reference evidence="2 3" key="1">
    <citation type="submission" date="2016-11" db="EMBL/GenBank/DDBJ databases">
        <title>Draft Genome Assembly of Colletotrichum chlorophyti a pathogen of herbaceous plants.</title>
        <authorList>
            <person name="Gan P."/>
            <person name="Narusaka M."/>
            <person name="Tsushima A."/>
            <person name="Narusaka Y."/>
            <person name="Takano Y."/>
            <person name="Shirasu K."/>
        </authorList>
    </citation>
    <scope>NUCLEOTIDE SEQUENCE [LARGE SCALE GENOMIC DNA]</scope>
    <source>
        <strain evidence="2 3">NTL11</strain>
    </source>
</reference>
<dbReference type="OrthoDB" id="4807821at2759"/>
<sequence>MSNTTSRESSSATGLLIDIDSPHQICLDDLKASVPSEHASAGTVRLWLLQVLRNRNVALAHDPAAFVCLWTGSELHTLHPNHIFGVFTSHGLDSDTARTVVGDVIECLKDYRARRAACLAAGGVWHPKPELDPERRGLLADVETEAQVDQVDSPVTSTARTRAIILGSALAIIVGLGTLAWWMFRGSLDRLGKWLRGDSA</sequence>
<accession>A0A1Q8S266</accession>
<evidence type="ECO:0000313" key="3">
    <source>
        <dbReference type="Proteomes" id="UP000186583"/>
    </source>
</evidence>
<protein>
    <submittedName>
        <fullName evidence="2">Uncharacterized protein</fullName>
    </submittedName>
</protein>
<gene>
    <name evidence="2" type="ORF">CCHL11_05145</name>
</gene>
<keyword evidence="3" id="KW-1185">Reference proteome</keyword>